<sequence length="419" mass="48007">MRTVFYIISCMALLTACSPKLIVSDNPQPATEPHAVRNKELVTLVFFNFGSSDKLDNHLSAYKRFAEAFKDAEEVLVLKTDQNEVLEFENYGYFYFHNNGTKSRQGMILSNGIDKPVVVTNPDNYIKTYESYFGVPFNDKVYYSRMRKAEIATRQKAAIATLEKKFKVDQRYAAQLAAHSNTSFYPKNPGNSRCLTGKVTVRFYEDSARTKKSPVRTETVYDENGQLQRYTMFMNDALFSEDIYYRNSYHLIDSIVKTDNNGLRSATVFKYGKDRFSIVSVDAKNMMISNVFQLNDRFQCVRKETFNGSGDLVGASSFKYDTLGRVIEETGATQRIRYEYNGQEEFYAVMRIYGAPDGALLTENIRQQGKDRLLMVSKNDGRVSSRSISFMSPDGCIKTAYNYNGNDKITEVYEYFYGN</sequence>
<evidence type="ECO:0000313" key="2">
    <source>
        <dbReference type="Proteomes" id="UP000278351"/>
    </source>
</evidence>
<protein>
    <submittedName>
        <fullName evidence="1">Uncharacterized protein</fullName>
    </submittedName>
</protein>
<evidence type="ECO:0000313" key="1">
    <source>
        <dbReference type="EMBL" id="RPE09011.1"/>
    </source>
</evidence>
<reference evidence="1 2" key="1">
    <citation type="submission" date="2018-11" db="EMBL/GenBank/DDBJ databases">
        <title>Chitinophaga lutea sp.nov., isolate from arsenic contaminated soil.</title>
        <authorList>
            <person name="Zong Y."/>
        </authorList>
    </citation>
    <scope>NUCLEOTIDE SEQUENCE [LARGE SCALE GENOMIC DNA]</scope>
    <source>
        <strain evidence="1 2">ZY74</strain>
    </source>
</reference>
<name>A0A3N4PV94_9BACT</name>
<dbReference type="AlphaFoldDB" id="A0A3N4PV94"/>
<dbReference type="EMBL" id="RPDH01000002">
    <property type="protein sequence ID" value="RPE09011.1"/>
    <property type="molecule type" value="Genomic_DNA"/>
</dbReference>
<comment type="caution">
    <text evidence="1">The sequence shown here is derived from an EMBL/GenBank/DDBJ whole genome shotgun (WGS) entry which is preliminary data.</text>
</comment>
<gene>
    <name evidence="1" type="ORF">EGT74_18545</name>
</gene>
<accession>A0A3N4PV94</accession>
<proteinExistence type="predicted"/>
<dbReference type="PROSITE" id="PS51257">
    <property type="entry name" value="PROKAR_LIPOPROTEIN"/>
    <property type="match status" value="1"/>
</dbReference>
<organism evidence="1 2">
    <name type="scientific">Chitinophaga lutea</name>
    <dbReference type="NCBI Taxonomy" id="2488634"/>
    <lineage>
        <taxon>Bacteria</taxon>
        <taxon>Pseudomonadati</taxon>
        <taxon>Bacteroidota</taxon>
        <taxon>Chitinophagia</taxon>
        <taxon>Chitinophagales</taxon>
        <taxon>Chitinophagaceae</taxon>
        <taxon>Chitinophaga</taxon>
    </lineage>
</organism>
<dbReference type="OrthoDB" id="1373484at2"/>
<keyword evidence="2" id="KW-1185">Reference proteome</keyword>
<dbReference type="Proteomes" id="UP000278351">
    <property type="component" value="Unassembled WGS sequence"/>
</dbReference>